<comment type="caution">
    <text evidence="3">The sequence shown here is derived from an EMBL/GenBank/DDBJ whole genome shotgun (WGS) entry which is preliminary data.</text>
</comment>
<protein>
    <recommendedName>
        <fullName evidence="2">C3H1-type domain-containing protein</fullName>
    </recommendedName>
</protein>
<dbReference type="Proteomes" id="UP001211065">
    <property type="component" value="Unassembled WGS sequence"/>
</dbReference>
<keyword evidence="1" id="KW-0479">Metal-binding</keyword>
<keyword evidence="1" id="KW-0862">Zinc</keyword>
<evidence type="ECO:0000256" key="1">
    <source>
        <dbReference type="PROSITE-ProRule" id="PRU00723"/>
    </source>
</evidence>
<feature type="zinc finger region" description="C3H1-type" evidence="1">
    <location>
        <begin position="317"/>
        <end position="342"/>
    </location>
</feature>
<proteinExistence type="predicted"/>
<reference evidence="3" key="1">
    <citation type="submission" date="2020-05" db="EMBL/GenBank/DDBJ databases">
        <title>Phylogenomic resolution of chytrid fungi.</title>
        <authorList>
            <person name="Stajich J.E."/>
            <person name="Amses K."/>
            <person name="Simmons R."/>
            <person name="Seto K."/>
            <person name="Myers J."/>
            <person name="Bonds A."/>
            <person name="Quandt C.A."/>
            <person name="Barry K."/>
            <person name="Liu P."/>
            <person name="Grigoriev I."/>
            <person name="Longcore J.E."/>
            <person name="James T.Y."/>
        </authorList>
    </citation>
    <scope>NUCLEOTIDE SEQUENCE</scope>
    <source>
        <strain evidence="3">JEL0476</strain>
    </source>
</reference>
<feature type="domain" description="C3H1-type" evidence="2">
    <location>
        <begin position="317"/>
        <end position="342"/>
    </location>
</feature>
<sequence>MINTLFPSGELFQDDDNFIIGSDLWKHLEASATEDINEQLKKKNNISFETLCTATLLQTENKNFNNNIEGKLVKKNLNSMVFNYSNLLFTQSIQEEKNIKINKTIIDKFNFFDLSESEKVQNNTGFQFGNLNSKKNSTNFALEANNNFTRNSTSVWKEVPENVKEPRIFEELNATTTNKNQVKSFPEFNKNQQFENFKLSKSDKKSSVETRSGFEQETQVGLSTRTNPQHQPLHHQQFPLSQSMLLTTSFFNEIDSTFENLVVSNKNIFGVSKVTDSSNEKPYSSNGKFNTANEITTENRYIVKDNNESIAEKSYTTPNRGRCRYFFSGSCKQQSKCRFGHS</sequence>
<accession>A0AAD5TXB3</accession>
<keyword evidence="1" id="KW-0863">Zinc-finger</keyword>
<keyword evidence="4" id="KW-1185">Reference proteome</keyword>
<dbReference type="AlphaFoldDB" id="A0AAD5TXB3"/>
<gene>
    <name evidence="3" type="ORF">HK099_007368</name>
</gene>
<dbReference type="PROSITE" id="PS50103">
    <property type="entry name" value="ZF_C3H1"/>
    <property type="match status" value="1"/>
</dbReference>
<evidence type="ECO:0000259" key="2">
    <source>
        <dbReference type="PROSITE" id="PS50103"/>
    </source>
</evidence>
<organism evidence="3 4">
    <name type="scientific">Clydaea vesicula</name>
    <dbReference type="NCBI Taxonomy" id="447962"/>
    <lineage>
        <taxon>Eukaryota</taxon>
        <taxon>Fungi</taxon>
        <taxon>Fungi incertae sedis</taxon>
        <taxon>Chytridiomycota</taxon>
        <taxon>Chytridiomycota incertae sedis</taxon>
        <taxon>Chytridiomycetes</taxon>
        <taxon>Lobulomycetales</taxon>
        <taxon>Lobulomycetaceae</taxon>
        <taxon>Clydaea</taxon>
    </lineage>
</organism>
<evidence type="ECO:0000313" key="3">
    <source>
        <dbReference type="EMBL" id="KAJ3213477.1"/>
    </source>
</evidence>
<evidence type="ECO:0000313" key="4">
    <source>
        <dbReference type="Proteomes" id="UP001211065"/>
    </source>
</evidence>
<dbReference type="InterPro" id="IPR000571">
    <property type="entry name" value="Znf_CCCH"/>
</dbReference>
<dbReference type="GO" id="GO:0008270">
    <property type="term" value="F:zinc ion binding"/>
    <property type="evidence" value="ECO:0007669"/>
    <property type="project" value="UniProtKB-KW"/>
</dbReference>
<dbReference type="EMBL" id="JADGJW010000706">
    <property type="protein sequence ID" value="KAJ3213477.1"/>
    <property type="molecule type" value="Genomic_DNA"/>
</dbReference>
<name>A0AAD5TXB3_9FUNG</name>